<dbReference type="Gene3D" id="3.40.50.12230">
    <property type="match status" value="1"/>
</dbReference>
<dbReference type="EC" id="2.1.2.9" evidence="3"/>
<evidence type="ECO:0000256" key="5">
    <source>
        <dbReference type="ARBA" id="ARBA00022679"/>
    </source>
</evidence>
<feature type="domain" description="Formyl transferase N-terminal" evidence="11">
    <location>
        <begin position="100"/>
        <end position="200"/>
    </location>
</feature>
<comment type="function">
    <text evidence="10">Methionyl-tRNA formyltransferase that formylates methionyl-tRNA in mitochondria and is crucial for translation initiation.</text>
</comment>
<accession>A0AAV6VRS4</accession>
<dbReference type="NCBIfam" id="TIGR00460">
    <property type="entry name" value="fmt"/>
    <property type="match status" value="1"/>
</dbReference>
<dbReference type="GO" id="GO:0005739">
    <property type="term" value="C:mitochondrion"/>
    <property type="evidence" value="ECO:0007669"/>
    <property type="project" value="UniProtKB-SubCell"/>
</dbReference>
<dbReference type="InterPro" id="IPR002376">
    <property type="entry name" value="Formyl_transf_N"/>
</dbReference>
<evidence type="ECO:0000256" key="6">
    <source>
        <dbReference type="ARBA" id="ARBA00022917"/>
    </source>
</evidence>
<feature type="domain" description="Formyl transferase C-terminal" evidence="12">
    <location>
        <begin position="225"/>
        <end position="332"/>
    </location>
</feature>
<evidence type="ECO:0000256" key="4">
    <source>
        <dbReference type="ARBA" id="ARBA00014185"/>
    </source>
</evidence>
<dbReference type="SUPFAM" id="SSF53328">
    <property type="entry name" value="Formyltransferase"/>
    <property type="match status" value="1"/>
</dbReference>
<dbReference type="FunFam" id="3.40.50.12230:FF:000003">
    <property type="entry name" value="methionyl-tRNA formyltransferase, mitochondrial"/>
    <property type="match status" value="1"/>
</dbReference>
<dbReference type="Proteomes" id="UP000827092">
    <property type="component" value="Unassembled WGS sequence"/>
</dbReference>
<dbReference type="InterPro" id="IPR036477">
    <property type="entry name" value="Formyl_transf_N_sf"/>
</dbReference>
<dbReference type="InterPro" id="IPR041711">
    <property type="entry name" value="Met-tRNA-FMT_N"/>
</dbReference>
<keyword evidence="8" id="KW-0496">Mitochondrion</keyword>
<gene>
    <name evidence="13" type="ORF">JTE90_015149</name>
</gene>
<comment type="catalytic activity">
    <reaction evidence="9">
        <text>L-methionyl-tRNA(fMet) + (6R)-10-formyltetrahydrofolate = N-formyl-L-methionyl-tRNA(fMet) + (6S)-5,6,7,8-tetrahydrofolate + H(+)</text>
        <dbReference type="Rhea" id="RHEA:24380"/>
        <dbReference type="Rhea" id="RHEA-COMP:9952"/>
        <dbReference type="Rhea" id="RHEA-COMP:9953"/>
        <dbReference type="ChEBI" id="CHEBI:15378"/>
        <dbReference type="ChEBI" id="CHEBI:57453"/>
        <dbReference type="ChEBI" id="CHEBI:78530"/>
        <dbReference type="ChEBI" id="CHEBI:78844"/>
        <dbReference type="ChEBI" id="CHEBI:195366"/>
        <dbReference type="EC" id="2.1.2.9"/>
    </reaction>
    <physiologicalReaction direction="left-to-right" evidence="9">
        <dbReference type="Rhea" id="RHEA:24381"/>
    </physiologicalReaction>
</comment>
<dbReference type="EMBL" id="JAFNEN010000034">
    <property type="protein sequence ID" value="KAG8198943.1"/>
    <property type="molecule type" value="Genomic_DNA"/>
</dbReference>
<reference evidence="13 14" key="1">
    <citation type="journal article" date="2022" name="Nat. Ecol. Evol.">
        <title>A masculinizing supergene underlies an exaggerated male reproductive morph in a spider.</title>
        <authorList>
            <person name="Hendrickx F."/>
            <person name="De Corte Z."/>
            <person name="Sonet G."/>
            <person name="Van Belleghem S.M."/>
            <person name="Kostlbacher S."/>
            <person name="Vangestel C."/>
        </authorList>
    </citation>
    <scope>NUCLEOTIDE SEQUENCE [LARGE SCALE GENOMIC DNA]</scope>
    <source>
        <strain evidence="13">W744_W776</strain>
    </source>
</reference>
<keyword evidence="5" id="KW-0808">Transferase</keyword>
<dbReference type="InterPro" id="IPR005794">
    <property type="entry name" value="Fmt"/>
</dbReference>
<dbReference type="InterPro" id="IPR005793">
    <property type="entry name" value="Formyl_trans_C"/>
</dbReference>
<keyword evidence="7" id="KW-0809">Transit peptide</keyword>
<evidence type="ECO:0000256" key="3">
    <source>
        <dbReference type="ARBA" id="ARBA00012261"/>
    </source>
</evidence>
<evidence type="ECO:0000313" key="13">
    <source>
        <dbReference type="EMBL" id="KAG8198943.1"/>
    </source>
</evidence>
<dbReference type="PANTHER" id="PTHR11138:SF5">
    <property type="entry name" value="METHIONYL-TRNA FORMYLTRANSFERASE, MITOCHONDRIAL"/>
    <property type="match status" value="1"/>
</dbReference>
<keyword evidence="6" id="KW-0648">Protein biosynthesis</keyword>
<comment type="subcellular location">
    <subcellularLocation>
        <location evidence="1">Mitochondrion</location>
    </subcellularLocation>
</comment>
<organism evidence="13 14">
    <name type="scientific">Oedothorax gibbosus</name>
    <dbReference type="NCBI Taxonomy" id="931172"/>
    <lineage>
        <taxon>Eukaryota</taxon>
        <taxon>Metazoa</taxon>
        <taxon>Ecdysozoa</taxon>
        <taxon>Arthropoda</taxon>
        <taxon>Chelicerata</taxon>
        <taxon>Arachnida</taxon>
        <taxon>Araneae</taxon>
        <taxon>Araneomorphae</taxon>
        <taxon>Entelegynae</taxon>
        <taxon>Araneoidea</taxon>
        <taxon>Linyphiidae</taxon>
        <taxon>Erigoninae</taxon>
        <taxon>Oedothorax</taxon>
    </lineage>
</organism>
<keyword evidence="14" id="KW-1185">Reference proteome</keyword>
<protein>
    <recommendedName>
        <fullName evidence="4">Methionyl-tRNA formyltransferase, mitochondrial</fullName>
        <ecNumber evidence="3">2.1.2.9</ecNumber>
    </recommendedName>
</protein>
<comment type="caution">
    <text evidence="13">The sequence shown here is derived from an EMBL/GenBank/DDBJ whole genome shotgun (WGS) entry which is preliminary data.</text>
</comment>
<dbReference type="Pfam" id="PF02911">
    <property type="entry name" value="Formyl_trans_C"/>
    <property type="match status" value="1"/>
</dbReference>
<dbReference type="AlphaFoldDB" id="A0AAV6VRS4"/>
<name>A0AAV6VRS4_9ARAC</name>
<evidence type="ECO:0000256" key="10">
    <source>
        <dbReference type="ARBA" id="ARBA00057846"/>
    </source>
</evidence>
<dbReference type="CDD" id="cd08646">
    <property type="entry name" value="FMT_core_Met-tRNA-FMT_N"/>
    <property type="match status" value="1"/>
</dbReference>
<comment type="similarity">
    <text evidence="2">Belongs to the Fmt family.</text>
</comment>
<dbReference type="SUPFAM" id="SSF50486">
    <property type="entry name" value="FMT C-terminal domain-like"/>
    <property type="match status" value="1"/>
</dbReference>
<evidence type="ECO:0000256" key="8">
    <source>
        <dbReference type="ARBA" id="ARBA00023128"/>
    </source>
</evidence>
<evidence type="ECO:0000256" key="7">
    <source>
        <dbReference type="ARBA" id="ARBA00022946"/>
    </source>
</evidence>
<dbReference type="Pfam" id="PF00551">
    <property type="entry name" value="Formyl_trans_N"/>
    <property type="match status" value="1"/>
</dbReference>
<dbReference type="GO" id="GO:0004479">
    <property type="term" value="F:methionyl-tRNA formyltransferase activity"/>
    <property type="evidence" value="ECO:0007669"/>
    <property type="project" value="UniProtKB-EC"/>
</dbReference>
<dbReference type="InterPro" id="IPR011034">
    <property type="entry name" value="Formyl_transferase-like_C_sf"/>
</dbReference>
<evidence type="ECO:0000259" key="11">
    <source>
        <dbReference type="Pfam" id="PF00551"/>
    </source>
</evidence>
<evidence type="ECO:0000259" key="12">
    <source>
        <dbReference type="Pfam" id="PF02911"/>
    </source>
</evidence>
<evidence type="ECO:0000256" key="9">
    <source>
        <dbReference type="ARBA" id="ARBA00052555"/>
    </source>
</evidence>
<evidence type="ECO:0000256" key="2">
    <source>
        <dbReference type="ARBA" id="ARBA00010699"/>
    </source>
</evidence>
<dbReference type="PANTHER" id="PTHR11138">
    <property type="entry name" value="METHIONYL-TRNA FORMYLTRANSFERASE"/>
    <property type="match status" value="1"/>
</dbReference>
<evidence type="ECO:0000256" key="1">
    <source>
        <dbReference type="ARBA" id="ARBA00004173"/>
    </source>
</evidence>
<proteinExistence type="inferred from homology"/>
<sequence length="348" mass="39557">MLRSAIRAKVKPLLYKFKRRGLCSRFLDTQKGWKVVFYGTDNLSEEVLKALHANRISSNNKIVKELDVVCIKLDCAVRQYATTNNIPIHTWPYHLPPNTYDVGVVASFGHLIPSDCIRACKYGMINAHPSLLPRWRGAAPIVHTILGGDIETGVTITQVSPNKFDVGKILLQEKYKVPVGSSSKTLTDEMSKIAAAMIMKTLEKLPFYIDSSYPQPKEGMTYARKVKPENGFLDWEKDTALTIERKYRAYDGFVDLYTFWKDMKILIIEIVNIEGVNMDVLVTQSPVSPGFCYFHKRRKVIFVKCQDGWCGVKTLKIPKTGTISAQDFYNGFMSKVKENQCYFAVNKK</sequence>
<evidence type="ECO:0000313" key="14">
    <source>
        <dbReference type="Proteomes" id="UP000827092"/>
    </source>
</evidence>